<evidence type="ECO:0000313" key="1">
    <source>
        <dbReference type="EMBL" id="GFU13458.1"/>
    </source>
</evidence>
<organism evidence="1 2">
    <name type="scientific">Nephila pilipes</name>
    <name type="common">Giant wood spider</name>
    <name type="synonym">Nephila maculata</name>
    <dbReference type="NCBI Taxonomy" id="299642"/>
    <lineage>
        <taxon>Eukaryota</taxon>
        <taxon>Metazoa</taxon>
        <taxon>Ecdysozoa</taxon>
        <taxon>Arthropoda</taxon>
        <taxon>Chelicerata</taxon>
        <taxon>Arachnida</taxon>
        <taxon>Araneae</taxon>
        <taxon>Araneomorphae</taxon>
        <taxon>Entelegynae</taxon>
        <taxon>Araneoidea</taxon>
        <taxon>Nephilidae</taxon>
        <taxon>Nephila</taxon>
    </lineage>
</organism>
<dbReference type="OrthoDB" id="27187at2759"/>
<evidence type="ECO:0000313" key="2">
    <source>
        <dbReference type="Proteomes" id="UP000887013"/>
    </source>
</evidence>
<protein>
    <submittedName>
        <fullName evidence="1">Condensin complex subunit 3</fullName>
    </submittedName>
</protein>
<dbReference type="EMBL" id="BMAW01029739">
    <property type="protein sequence ID" value="GFU13458.1"/>
    <property type="molecule type" value="Genomic_DNA"/>
</dbReference>
<dbReference type="PANTHER" id="PTHR14418:SF5">
    <property type="entry name" value="CONDENSIN COMPLEX SUBUNIT 3"/>
    <property type="match status" value="1"/>
</dbReference>
<dbReference type="GO" id="GO:0000796">
    <property type="term" value="C:condensin complex"/>
    <property type="evidence" value="ECO:0007669"/>
    <property type="project" value="InterPro"/>
</dbReference>
<comment type="caution">
    <text evidence="1">The sequence shown here is derived from an EMBL/GenBank/DDBJ whole genome shotgun (WGS) entry which is preliminary data.</text>
</comment>
<gene>
    <name evidence="1" type="primary">NCAPG</name>
    <name evidence="1" type="ORF">NPIL_504581</name>
</gene>
<feature type="non-terminal residue" evidence="1">
    <location>
        <position position="155"/>
    </location>
</feature>
<accession>A0A8X6QGU8</accession>
<dbReference type="Proteomes" id="UP000887013">
    <property type="component" value="Unassembled WGS sequence"/>
</dbReference>
<dbReference type="PANTHER" id="PTHR14418">
    <property type="entry name" value="CONDENSIN COMPLEX SUBUNIT 3-RELATED"/>
    <property type="match status" value="1"/>
</dbReference>
<reference evidence="1" key="1">
    <citation type="submission" date="2020-08" db="EMBL/GenBank/DDBJ databases">
        <title>Multicomponent nature underlies the extraordinary mechanical properties of spider dragline silk.</title>
        <authorList>
            <person name="Kono N."/>
            <person name="Nakamura H."/>
            <person name="Mori M."/>
            <person name="Yoshida Y."/>
            <person name="Ohtoshi R."/>
            <person name="Malay A.D."/>
            <person name="Moran D.A.P."/>
            <person name="Tomita M."/>
            <person name="Numata K."/>
            <person name="Arakawa K."/>
        </authorList>
    </citation>
    <scope>NUCLEOTIDE SEQUENCE</scope>
</reference>
<dbReference type="GO" id="GO:0000793">
    <property type="term" value="C:condensed chromosome"/>
    <property type="evidence" value="ECO:0007669"/>
    <property type="project" value="TreeGrafter"/>
</dbReference>
<proteinExistence type="predicted"/>
<keyword evidence="2" id="KW-1185">Reference proteome</keyword>
<name>A0A8X6QGU8_NEPPI</name>
<dbReference type="GO" id="GO:0005737">
    <property type="term" value="C:cytoplasm"/>
    <property type="evidence" value="ECO:0007669"/>
    <property type="project" value="TreeGrafter"/>
</dbReference>
<sequence length="155" mass="17789">SCGHGFEESFEHILKITLSESKRSSDVSRIMYFISELLVNLDNKYKDANANGSMTEVDDIMHPLLKELFIFLEKWTQASSFTVRYRSCQLLHIILTYIQDHGIGELDMKTYETMLKIIEARKLDVSCNVRIHAILLAKFFQDPSSINDPVIAGNK</sequence>
<dbReference type="InterPro" id="IPR027165">
    <property type="entry name" value="CND3"/>
</dbReference>
<dbReference type="GO" id="GO:0007076">
    <property type="term" value="P:mitotic chromosome condensation"/>
    <property type="evidence" value="ECO:0007669"/>
    <property type="project" value="InterPro"/>
</dbReference>
<dbReference type="AlphaFoldDB" id="A0A8X6QGU8"/>